<dbReference type="InterPro" id="IPR010572">
    <property type="entry name" value="Tail_dom"/>
</dbReference>
<dbReference type="Pfam" id="PF06605">
    <property type="entry name" value="Prophage_tail"/>
    <property type="match status" value="1"/>
</dbReference>
<dbReference type="Pfam" id="PF24650">
    <property type="entry name" value="TT1_Tal"/>
    <property type="match status" value="1"/>
</dbReference>
<evidence type="ECO:0000313" key="3">
    <source>
        <dbReference type="EMBL" id="PMC20164.1"/>
    </source>
</evidence>
<accession>A0A2N6QKG7</accession>
<protein>
    <submittedName>
        <fullName evidence="3">Uncharacterized protein</fullName>
    </submittedName>
</protein>
<organism evidence="3 4">
    <name type="scientific">Staphylococcus pettenkoferi</name>
    <dbReference type="NCBI Taxonomy" id="170573"/>
    <lineage>
        <taxon>Bacteria</taxon>
        <taxon>Bacillati</taxon>
        <taxon>Bacillota</taxon>
        <taxon>Bacilli</taxon>
        <taxon>Bacillales</taxon>
        <taxon>Staphylococcaceae</taxon>
        <taxon>Staphylococcus</taxon>
    </lineage>
</organism>
<dbReference type="InterPro" id="IPR056060">
    <property type="entry name" value="Tal_TT1_dom"/>
</dbReference>
<comment type="caution">
    <text evidence="3">The sequence shown here is derived from an EMBL/GenBank/DDBJ whole genome shotgun (WGS) entry which is preliminary data.</text>
</comment>
<sequence length="486" mass="55298">MPVLFSPIRGIGEPVYVTTTTTSKLGSETVVQCKLLEDKYNYNVIRGIDKRWTLTQLTGPNDKREYVAYIVDRQTHGRNQEVSVTLREKPIDIIKRKRVYDKIDGPHKPPDFFEKIFKGTGLKFKVPDNMFVSEIKDSGEGESVEDLLKKGLEAWDLEFDIHHDYKTNTYTFEFTPYLEKRATYHIDDEINANNMKLEEDSGQMYTYVKGYGSYTDEEGLDGAGLIVEFEHPNMKDYGRFDAPPVKDGSITDPDIMRARLQAVINASIKRSLTLDFIALRQHYPNAVPRVADIVKVKHSILGINEFMRIVEVKTIRDAENKIVKQDVTLGDFNRKNRYLERISQAAQVVGGLGGGFANSYRTTYAKANAAITSTRKSIDSNKALHGNANGIRAIVEKDHILEYNRNGKFRVSHDRGKTWQVIASAKSGFNKYVIPKATDKASGLMSNNDKKKVDRLHYNRLKMQGEDGKYYNITIDKEGKLQVKEA</sequence>
<evidence type="ECO:0000313" key="4">
    <source>
        <dbReference type="Proteomes" id="UP000235748"/>
    </source>
</evidence>
<gene>
    <name evidence="3" type="ORF">CJ235_00400</name>
</gene>
<feature type="domain" description="Tal N-terminal tail tube TT1" evidence="2">
    <location>
        <begin position="1"/>
        <end position="89"/>
    </location>
</feature>
<feature type="domain" description="Tail spike" evidence="1">
    <location>
        <begin position="107"/>
        <end position="332"/>
    </location>
</feature>
<dbReference type="EMBL" id="PNGG01000001">
    <property type="protein sequence ID" value="PMC20164.1"/>
    <property type="molecule type" value="Genomic_DNA"/>
</dbReference>
<dbReference type="Proteomes" id="UP000235748">
    <property type="component" value="Unassembled WGS sequence"/>
</dbReference>
<reference evidence="3 4" key="1">
    <citation type="submission" date="2017-09" db="EMBL/GenBank/DDBJ databases">
        <title>Bacterial strain isolated from the female urinary microbiota.</title>
        <authorList>
            <person name="Thomas-White K."/>
            <person name="Kumar N."/>
            <person name="Forster S."/>
            <person name="Putonti C."/>
            <person name="Lawley T."/>
            <person name="Wolfe A.J."/>
        </authorList>
    </citation>
    <scope>NUCLEOTIDE SEQUENCE [LARGE SCALE GENOMIC DNA]</scope>
    <source>
        <strain evidence="3 4">UMB0834</strain>
    </source>
</reference>
<dbReference type="RefSeq" id="WP_102695959.1">
    <property type="nucleotide sequence ID" value="NZ_PNGG01000001.1"/>
</dbReference>
<name>A0A2N6QKG7_9STAP</name>
<proteinExistence type="predicted"/>
<evidence type="ECO:0000259" key="1">
    <source>
        <dbReference type="Pfam" id="PF06605"/>
    </source>
</evidence>
<evidence type="ECO:0000259" key="2">
    <source>
        <dbReference type="Pfam" id="PF24650"/>
    </source>
</evidence>
<dbReference type="AlphaFoldDB" id="A0A2N6QKG7"/>